<evidence type="ECO:0000313" key="2">
    <source>
        <dbReference type="Proteomes" id="UP000241647"/>
    </source>
</evidence>
<dbReference type="RefSeq" id="WP_063025308.1">
    <property type="nucleotide sequence ID" value="NZ_PYHS01000021.1"/>
</dbReference>
<accession>A0A2T2YT59</accession>
<organism evidence="1 2">
    <name type="scientific">Nocardia nova</name>
    <dbReference type="NCBI Taxonomy" id="37330"/>
    <lineage>
        <taxon>Bacteria</taxon>
        <taxon>Bacillati</taxon>
        <taxon>Actinomycetota</taxon>
        <taxon>Actinomycetes</taxon>
        <taxon>Mycobacteriales</taxon>
        <taxon>Nocardiaceae</taxon>
        <taxon>Nocardia</taxon>
    </lineage>
</organism>
<name>A0A2T2YT59_9NOCA</name>
<dbReference type="EMBL" id="PYHS01000021">
    <property type="protein sequence ID" value="PSR58693.1"/>
    <property type="molecule type" value="Genomic_DNA"/>
</dbReference>
<gene>
    <name evidence="1" type="ORF">C8259_29580</name>
</gene>
<proteinExistence type="predicted"/>
<evidence type="ECO:0000313" key="1">
    <source>
        <dbReference type="EMBL" id="PSR58693.1"/>
    </source>
</evidence>
<reference evidence="1 2" key="1">
    <citation type="submission" date="2018-02" db="EMBL/GenBank/DDBJ databases">
        <title>8 Nocardia nova and 1 Nocardia cyriacigeorgica strain used for evolution to TMP-SMX.</title>
        <authorList>
            <person name="Mehta H."/>
            <person name="Weng J."/>
            <person name="Shamoo Y."/>
        </authorList>
    </citation>
    <scope>NUCLEOTIDE SEQUENCE [LARGE SCALE GENOMIC DNA]</scope>
    <source>
        <strain evidence="1 2">ATCC 33727</strain>
    </source>
</reference>
<dbReference type="Proteomes" id="UP000241647">
    <property type="component" value="Unassembled WGS sequence"/>
</dbReference>
<sequence>MPQAAVSHVIAQYLWDVGEYPDTDTDLPRKIRDRIRRALLGENLSGETLNWFIGAFDMTDEDSQRLWASFSGDAVSRNEGITDTVPVERPHGKRQWHRTLTLFERYFFAADGTYKLRRTLQVIQAIEDGIDSYLFNHEPYAQRIHVLYGGRLGDHYEYGFGLVSDDIAFGRQLNTGQRTAFEYETHFEPGAHFVTEVRRPVRARVENLDFAIQFTPDRLPSAVYFCAWPDHYEGEPVLQEPLTLNDGAAHRFVPYAQQSVLGFRWTWPNL</sequence>
<comment type="caution">
    <text evidence="1">The sequence shown here is derived from an EMBL/GenBank/DDBJ whole genome shotgun (WGS) entry which is preliminary data.</text>
</comment>
<dbReference type="AlphaFoldDB" id="A0A2T2YT59"/>
<protein>
    <submittedName>
        <fullName evidence="1">Uncharacterized protein</fullName>
    </submittedName>
</protein>